<protein>
    <submittedName>
        <fullName evidence="2">MarR family transcriptional regulator</fullName>
    </submittedName>
</protein>
<dbReference type="SUPFAM" id="SSF46785">
    <property type="entry name" value="Winged helix' DNA-binding domain"/>
    <property type="match status" value="1"/>
</dbReference>
<dbReference type="EMBL" id="VCUW02000006">
    <property type="protein sequence ID" value="TRG49848.1"/>
    <property type="molecule type" value="Genomic_DNA"/>
</dbReference>
<dbReference type="Pfam" id="PF13412">
    <property type="entry name" value="HTH_24"/>
    <property type="match status" value="1"/>
</dbReference>
<comment type="caution">
    <text evidence="2">The sequence shown here is derived from an EMBL/GenBank/DDBJ whole genome shotgun (WGS) entry which is preliminary data.</text>
</comment>
<dbReference type="InterPro" id="IPR036390">
    <property type="entry name" value="WH_DNA-bd_sf"/>
</dbReference>
<dbReference type="RefSeq" id="WP_052904554.1">
    <property type="nucleotide sequence ID" value="NZ_JAUKRN010000022.1"/>
</dbReference>
<accession>A0A4Z9PPI3</accession>
<name>A0A4Z9PPI3_SALAN</name>
<dbReference type="InterPro" id="IPR036388">
    <property type="entry name" value="WH-like_DNA-bd_sf"/>
</dbReference>
<dbReference type="EMBL" id="AAKQAO010000032">
    <property type="protein sequence ID" value="ECU4737623.1"/>
    <property type="molecule type" value="Genomic_DNA"/>
</dbReference>
<reference evidence="1" key="2">
    <citation type="submission" date="2019-02" db="EMBL/GenBank/DDBJ databases">
        <authorList>
            <consortium name="GenomeTrakr network: Whole genome sequencing for foodborne pathogen traceback"/>
        </authorList>
    </citation>
    <scope>NUCLEOTIDE SEQUENCE</scope>
    <source>
        <strain evidence="1">HIY0183</strain>
    </source>
</reference>
<gene>
    <name evidence="1" type="ORF">EVA07_21965</name>
    <name evidence="2" type="ORF">FG704_012015</name>
</gene>
<evidence type="ECO:0000313" key="3">
    <source>
        <dbReference type="Proteomes" id="UP000319232"/>
    </source>
</evidence>
<dbReference type="AlphaFoldDB" id="A0A4Z9PPI3"/>
<organism evidence="2 3">
    <name type="scientific">Salmonella anatum</name>
    <dbReference type="NCBI Taxonomy" id="58712"/>
    <lineage>
        <taxon>Bacteria</taxon>
        <taxon>Pseudomonadati</taxon>
        <taxon>Pseudomonadota</taxon>
        <taxon>Gammaproteobacteria</taxon>
        <taxon>Enterobacterales</taxon>
        <taxon>Enterobacteriaceae</taxon>
        <taxon>Salmonella</taxon>
    </lineage>
</organism>
<proteinExistence type="predicted"/>
<evidence type="ECO:0000313" key="1">
    <source>
        <dbReference type="EMBL" id="ECU4737623.1"/>
    </source>
</evidence>
<sequence>MKPTLLSLLRGGKHSIRDMAKILGISRSKVSWFIAELERRKWVEVTRCAIWFHDGTRSNKQNEYKVKL</sequence>
<evidence type="ECO:0000313" key="2">
    <source>
        <dbReference type="EMBL" id="TRG49848.1"/>
    </source>
</evidence>
<dbReference type="Gene3D" id="1.10.10.10">
    <property type="entry name" value="Winged helix-like DNA-binding domain superfamily/Winged helix DNA-binding domain"/>
    <property type="match status" value="1"/>
</dbReference>
<dbReference type="Proteomes" id="UP000319232">
    <property type="component" value="Unassembled WGS sequence"/>
</dbReference>
<reference evidence="2 3" key="1">
    <citation type="journal article" date="2019" name="Appl. Environ. Microbiol.">
        <title>Clinically Unreported Salmonellosis Outbreak Detected via Comparative Genomic Analysis of Municipal Wastewater Salmonella Isolates.</title>
        <authorList>
            <person name="Diemert S."/>
            <person name="Yan T."/>
        </authorList>
    </citation>
    <scope>NUCLEOTIDE SEQUENCE [LARGE SCALE GENOMIC DNA]</scope>
    <source>
        <strain evidence="2 3">HIY0183</strain>
    </source>
</reference>